<comment type="caution">
    <text evidence="6">The sequence shown here is derived from an EMBL/GenBank/DDBJ whole genome shotgun (WGS) entry which is preliminary data.</text>
</comment>
<keyword evidence="3" id="KW-0378">Hydrolase</keyword>
<dbReference type="InterPro" id="IPR025312">
    <property type="entry name" value="DUF4216"/>
</dbReference>
<keyword evidence="7" id="KW-1185">Reference proteome</keyword>
<evidence type="ECO:0000256" key="3">
    <source>
        <dbReference type="ARBA" id="ARBA00022801"/>
    </source>
</evidence>
<dbReference type="GO" id="GO:0006508">
    <property type="term" value="P:proteolysis"/>
    <property type="evidence" value="ECO:0007669"/>
    <property type="project" value="UniProtKB-KW"/>
</dbReference>
<dbReference type="Pfam" id="PF03004">
    <property type="entry name" value="Transposase_24"/>
    <property type="match status" value="1"/>
</dbReference>
<sequence length="1352" mass="155711">MLHDDFRYVEKELDSLKSLLEECEKPLYVGSKYNALSGLLKLQHIKGQFGWSEASFEVLLGALKDVLPLNNRIPKSLYDAKKLLKGVGLQYEKIHACENDCVLFWKEHKDVSQYLTFGTSRWKKDTKNVPSKVLWYFPPIPRFRRMFSSPEMAQNLTWHAQGRANNGPKQPGNNIDVYLAPLIVDLKLLWETGVKTYDAYKKEYFNLRAILLWTINDFPAYGNLSGCVTKDVMHIEKNVCESVYGTLLNLPGKTKDGLRARQDLEAMGIKPELQTQPRGNLPDGCCSNFKNLVSDDVSKMNGLKSNDCHVLMQQLLPFAIKGVLHVKVRKTIIEKYFPPSFFDVMIHLMVHLAREVRLCGPIHFRWMYPFERYMKTLKGYVRNHHRLEGSIAECYVAEEALEFCSDYLKNMKSIGNPHERVDERIRTDKPLSRGTVEVVDAKLLDETHLYVLRNTVDVEPYIDGVSLVAHDIQIASAKDSNSLYGDVTYYGRIQEIWDLDYRIFTVPVFMCDWVDSRGIKKDDFGFTVVNFARLDHQTERFILASQAKQVFYVQDQQDANLSVVGFTPHKMYKYGANGETDDMLEYHVVLGTMESDQSSSHDEDSKQRGPTIKGKTTKGKVIITYNKKGVPIGVEATKLASFEGMVARSMVPITYATWRDVEQEKKEDLWQYILMNFELDPRSRKNTLQSIGTKWKNFKHYLYKKFIEKFKNDPNANLLNPPEMYPYLKKNEWKVFVSQRLSKKWEKKSEKVKKMRGQHRYNHRLSRKGYAGLTLEIEEDEIDRTLLWKKARQMKKGGYDPNVQIVVDKMEEMQKSETLGEVSVGTNDMLTQALGTQEQRGRVRGMGKYVRPHQYFVLPNTVKKYLDGEKKKFEKRFNQIEGAIEKLQKGMNHASEGASCQGWGKADFEDNPPEELLDTSSYLAIDIASNIVAKGTIVKHNDLSVMMEMSVQGDALLPFPLDEEFIYKVKDSVGFIVKWPRHLVIRCSDLEKVLASMGKKRVNGDEVKKEKEEGTPKRERKKEKEEGTPQRRRTRAQMMTRLRVESNRVLKVFARMVDIQLKNAESLKVQCEDDMFGYESFTYITWEDFEVVFTVDEMTGSAITCYMMYLFEEIKNGPKRDHGICFMSPSAISPSGRKEKFKNSDEAIRSVADRLSLRKDNDIVLVPYNPVRHWVLAVINMKATSCYYLDFLGPTKVHQQLKQVIDAAMKLYNAQSGSNKRVSLNWIIVLCPRQSGGTECGYYVCKFMKEIVENGLQVLVNKNVGDGKEEYTDDDIDDIRKEWLLAAPRLVRLRNGTGLDSEEEQQVIQGSQNVTGQESVQQLEDRCHLSQAREMPLLNDGRISSEKTGKFC</sequence>
<feature type="domain" description="Ubiquitin-like protease family profile" evidence="5">
    <location>
        <begin position="1082"/>
        <end position="1251"/>
    </location>
</feature>
<reference evidence="6" key="1">
    <citation type="submission" date="2019-09" db="EMBL/GenBank/DDBJ databases">
        <title>Draft genome information of white flower Hibiscus syriacus.</title>
        <authorList>
            <person name="Kim Y.-M."/>
        </authorList>
    </citation>
    <scope>NUCLEOTIDE SEQUENCE [LARGE SCALE GENOMIC DNA]</scope>
    <source>
        <strain evidence="6">YM2019G1</strain>
    </source>
</reference>
<feature type="region of interest" description="Disordered" evidence="4">
    <location>
        <begin position="594"/>
        <end position="614"/>
    </location>
</feature>
<dbReference type="Gene3D" id="3.40.395.10">
    <property type="entry name" value="Adenoviral Proteinase, Chain A"/>
    <property type="match status" value="1"/>
</dbReference>
<evidence type="ECO:0000256" key="4">
    <source>
        <dbReference type="SAM" id="MobiDB-lite"/>
    </source>
</evidence>
<dbReference type="Proteomes" id="UP000436088">
    <property type="component" value="Unassembled WGS sequence"/>
</dbReference>
<proteinExistence type="inferred from homology"/>
<dbReference type="InterPro" id="IPR004252">
    <property type="entry name" value="Probable_transposase_24"/>
</dbReference>
<gene>
    <name evidence="6" type="ORF">F3Y22_tig00008145pilonHSYRG00058</name>
</gene>
<evidence type="ECO:0000313" key="7">
    <source>
        <dbReference type="Proteomes" id="UP000436088"/>
    </source>
</evidence>
<evidence type="ECO:0000256" key="2">
    <source>
        <dbReference type="ARBA" id="ARBA00022670"/>
    </source>
</evidence>
<dbReference type="PROSITE" id="PS50600">
    <property type="entry name" value="ULP_PROTEASE"/>
    <property type="match status" value="1"/>
</dbReference>
<dbReference type="Pfam" id="PF13952">
    <property type="entry name" value="DUF4216"/>
    <property type="match status" value="1"/>
</dbReference>
<dbReference type="InterPro" id="IPR038765">
    <property type="entry name" value="Papain-like_cys_pep_sf"/>
</dbReference>
<accession>A0A6A3C954</accession>
<dbReference type="PANTHER" id="PTHR48258">
    <property type="entry name" value="DUF4218 DOMAIN-CONTAINING PROTEIN-RELATED"/>
    <property type="match status" value="1"/>
</dbReference>
<dbReference type="InterPro" id="IPR004242">
    <property type="entry name" value="Transposase_21"/>
</dbReference>
<feature type="region of interest" description="Disordered" evidence="4">
    <location>
        <begin position="1003"/>
        <end position="1037"/>
    </location>
</feature>
<name>A0A6A3C954_HIBSY</name>
<dbReference type="InterPro" id="IPR025452">
    <property type="entry name" value="DUF4218"/>
</dbReference>
<dbReference type="PANTHER" id="PTHR48258:SF8">
    <property type="entry name" value="DUF4216 DOMAIN-CONTAINING PROTEIN"/>
    <property type="match status" value="1"/>
</dbReference>
<organism evidence="6 7">
    <name type="scientific">Hibiscus syriacus</name>
    <name type="common">Rose of Sharon</name>
    <dbReference type="NCBI Taxonomy" id="106335"/>
    <lineage>
        <taxon>Eukaryota</taxon>
        <taxon>Viridiplantae</taxon>
        <taxon>Streptophyta</taxon>
        <taxon>Embryophyta</taxon>
        <taxon>Tracheophyta</taxon>
        <taxon>Spermatophyta</taxon>
        <taxon>Magnoliopsida</taxon>
        <taxon>eudicotyledons</taxon>
        <taxon>Gunneridae</taxon>
        <taxon>Pentapetalae</taxon>
        <taxon>rosids</taxon>
        <taxon>malvids</taxon>
        <taxon>Malvales</taxon>
        <taxon>Malvaceae</taxon>
        <taxon>Malvoideae</taxon>
        <taxon>Hibiscus</taxon>
    </lineage>
</organism>
<protein>
    <recommendedName>
        <fullName evidence="5">Ubiquitin-like protease family profile domain-containing protein</fullName>
    </recommendedName>
</protein>
<dbReference type="GO" id="GO:0008234">
    <property type="term" value="F:cysteine-type peptidase activity"/>
    <property type="evidence" value="ECO:0007669"/>
    <property type="project" value="InterPro"/>
</dbReference>
<evidence type="ECO:0000313" key="6">
    <source>
        <dbReference type="EMBL" id="KAE8725780.1"/>
    </source>
</evidence>
<dbReference type="EMBL" id="VEPZ02000402">
    <property type="protein sequence ID" value="KAE8725780.1"/>
    <property type="molecule type" value="Genomic_DNA"/>
</dbReference>
<evidence type="ECO:0000256" key="1">
    <source>
        <dbReference type="ARBA" id="ARBA00005234"/>
    </source>
</evidence>
<comment type="similarity">
    <text evidence="1">Belongs to the peptidase C48 family.</text>
</comment>
<feature type="compositionally biased region" description="Basic and acidic residues" evidence="4">
    <location>
        <begin position="1003"/>
        <end position="1029"/>
    </location>
</feature>
<dbReference type="SUPFAM" id="SSF54001">
    <property type="entry name" value="Cysteine proteinases"/>
    <property type="match status" value="1"/>
</dbReference>
<dbReference type="InterPro" id="IPR003653">
    <property type="entry name" value="Peptidase_C48_C"/>
</dbReference>
<evidence type="ECO:0000259" key="5">
    <source>
        <dbReference type="PROSITE" id="PS50600"/>
    </source>
</evidence>
<dbReference type="Pfam" id="PF02992">
    <property type="entry name" value="Transposase_21"/>
    <property type="match status" value="1"/>
</dbReference>
<dbReference type="Pfam" id="PF13960">
    <property type="entry name" value="DUF4218"/>
    <property type="match status" value="1"/>
</dbReference>
<keyword evidence="2" id="KW-0645">Protease</keyword>
<dbReference type="Pfam" id="PF02902">
    <property type="entry name" value="Peptidase_C48"/>
    <property type="match status" value="1"/>
</dbReference>